<evidence type="ECO:0000256" key="1">
    <source>
        <dbReference type="ARBA" id="ARBA00001935"/>
    </source>
</evidence>
<evidence type="ECO:0000259" key="10">
    <source>
        <dbReference type="Pfam" id="PF01179"/>
    </source>
</evidence>
<comment type="caution">
    <text evidence="12">The sequence shown here is derived from an EMBL/GenBank/DDBJ whole genome shotgun (WGS) entry which is preliminary data.</text>
</comment>
<feature type="active site" description="Schiff-base intermediate with substrate; via topaquinone" evidence="7">
    <location>
        <position position="275"/>
    </location>
</feature>
<dbReference type="InterPro" id="IPR036460">
    <property type="entry name" value="Cu_amine_oxidase_C_sf"/>
</dbReference>
<evidence type="ECO:0000256" key="4">
    <source>
        <dbReference type="ARBA" id="ARBA00022772"/>
    </source>
</evidence>
<dbReference type="PANTHER" id="PTHR10638">
    <property type="entry name" value="COPPER AMINE OXIDASE"/>
    <property type="match status" value="1"/>
</dbReference>
<dbReference type="GO" id="GO:0005507">
    <property type="term" value="F:copper ion binding"/>
    <property type="evidence" value="ECO:0007669"/>
    <property type="project" value="InterPro"/>
</dbReference>
<evidence type="ECO:0000256" key="7">
    <source>
        <dbReference type="PIRSR" id="PIRSR600269-50"/>
    </source>
</evidence>
<evidence type="ECO:0000256" key="9">
    <source>
        <dbReference type="RuleBase" id="RU000672"/>
    </source>
</evidence>
<feature type="non-terminal residue" evidence="12">
    <location>
        <position position="1"/>
    </location>
</feature>
<sequence length="580" mass="66138">YINTTSATSALQSIDPLWEEDGRIIEWAQYRLAPNNVGIHSVSTLVPQGLYLKLDITGRDPAGWKLLGIYYGGVFYESAEAFREAWKKPEFVRTEKTFVTQSMMTNRTGDALPYDIEAPPIQVQRQKRWTVDKEQKYVKWMDFEFYIGFNKDIAVTLYDIKYKGERIFYELGLEEALAHYAGSDPKSSHTAFLDAYYGFGPYTYELVKGYDCPLNSDYLDTSLHMNGNTTTNFDSICLYESDAGFPIQRHTTHRMATVTRNTVFNLRFVSTIGNYDYQFTYSFLLDGSIEVAVRASGYIQSTYYYGNEEYGYKIQKHLSGSMHDHVLTFKADIDIKGEKNTFETTKFVPAKVKYPWDKKEMNTMKVERSLLKNEDDAKINWAANGAAQYSILNTEKPNVWGEYPGYRIAPGHGTPIHSTVIDSSIIKDSGHFATHHMYVTKQKDTERHLTHSANNMDSGKPIVDFSKFFDGENLEQEDIVLWFNLGMHHLPHTGDLPITLMSTAQSSVVFSPHNYLLSDPSRQTVQQVELDLTGDKVVVDTYKKKSAVCKAALTIDSDYSDYQIDYTISKMPKPALCANC</sequence>
<feature type="domain" description="DUF1965" evidence="11">
    <location>
        <begin position="43"/>
        <end position="110"/>
    </location>
</feature>
<dbReference type="EC" id="1.4.3.-" evidence="9"/>
<keyword evidence="4 7" id="KW-0801">TPQ</keyword>
<evidence type="ECO:0000256" key="2">
    <source>
        <dbReference type="ARBA" id="ARBA00007983"/>
    </source>
</evidence>
<dbReference type="InterPro" id="IPR016182">
    <property type="entry name" value="Cu_amine_oxidase_N-reg"/>
</dbReference>
<dbReference type="GO" id="GO:0048038">
    <property type="term" value="F:quinone binding"/>
    <property type="evidence" value="ECO:0007669"/>
    <property type="project" value="InterPro"/>
</dbReference>
<feature type="active site" description="Proton acceptor" evidence="7">
    <location>
        <position position="194"/>
    </location>
</feature>
<evidence type="ECO:0000259" key="11">
    <source>
        <dbReference type="Pfam" id="PF09248"/>
    </source>
</evidence>
<feature type="modified residue" description="2',4',5'-topaquinone" evidence="8">
    <location>
        <position position="275"/>
    </location>
</feature>
<dbReference type="Pfam" id="PF01179">
    <property type="entry name" value="Cu_amine_oxid"/>
    <property type="match status" value="1"/>
</dbReference>
<evidence type="ECO:0000256" key="3">
    <source>
        <dbReference type="ARBA" id="ARBA00022723"/>
    </source>
</evidence>
<evidence type="ECO:0000313" key="13">
    <source>
        <dbReference type="Proteomes" id="UP000284842"/>
    </source>
</evidence>
<keyword evidence="5 9" id="KW-0560">Oxidoreductase</keyword>
<dbReference type="GO" id="GO:0005886">
    <property type="term" value="C:plasma membrane"/>
    <property type="evidence" value="ECO:0007669"/>
    <property type="project" value="TreeGrafter"/>
</dbReference>
<dbReference type="PRINTS" id="PR00766">
    <property type="entry name" value="CUDAOXIDASE"/>
</dbReference>
<reference evidence="12 13" key="1">
    <citation type="journal article" date="2018" name="Evol. Lett.">
        <title>Horizontal gene cluster transfer increased hallucinogenic mushroom diversity.</title>
        <authorList>
            <person name="Reynolds H.T."/>
            <person name="Vijayakumar V."/>
            <person name="Gluck-Thaler E."/>
            <person name="Korotkin H.B."/>
            <person name="Matheny P.B."/>
            <person name="Slot J.C."/>
        </authorList>
    </citation>
    <scope>NUCLEOTIDE SEQUENCE [LARGE SCALE GENOMIC DNA]</scope>
    <source>
        <strain evidence="12 13">2629</strain>
    </source>
</reference>
<evidence type="ECO:0000256" key="5">
    <source>
        <dbReference type="ARBA" id="ARBA00023002"/>
    </source>
</evidence>
<dbReference type="InParanoid" id="A0A409YNL1"/>
<keyword evidence="6 9" id="KW-0186">Copper</keyword>
<dbReference type="EMBL" id="NHTK01000983">
    <property type="protein sequence ID" value="PPR04184.1"/>
    <property type="molecule type" value="Genomic_DNA"/>
</dbReference>
<comment type="PTM">
    <text evidence="8 9">Topaquinone (TPQ) is generated by copper-dependent autoxidation of a specific tyrosyl residue.</text>
</comment>
<dbReference type="InterPro" id="IPR015798">
    <property type="entry name" value="Cu_amine_oxidase_C"/>
</dbReference>
<dbReference type="SUPFAM" id="SSF49998">
    <property type="entry name" value="Amine oxidase catalytic domain"/>
    <property type="match status" value="1"/>
</dbReference>
<dbReference type="GO" id="GO:0009308">
    <property type="term" value="P:amine metabolic process"/>
    <property type="evidence" value="ECO:0007669"/>
    <property type="project" value="UniProtKB-UniRule"/>
</dbReference>
<organism evidence="12 13">
    <name type="scientific">Panaeolus cyanescens</name>
    <dbReference type="NCBI Taxonomy" id="181874"/>
    <lineage>
        <taxon>Eukaryota</taxon>
        <taxon>Fungi</taxon>
        <taxon>Dikarya</taxon>
        <taxon>Basidiomycota</taxon>
        <taxon>Agaricomycotina</taxon>
        <taxon>Agaricomycetes</taxon>
        <taxon>Agaricomycetidae</taxon>
        <taxon>Agaricales</taxon>
        <taxon>Agaricineae</taxon>
        <taxon>Galeropsidaceae</taxon>
        <taxon>Panaeolus</taxon>
    </lineage>
</organism>
<keyword evidence="3 9" id="KW-0479">Metal-binding</keyword>
<dbReference type="PANTHER" id="PTHR10638:SF20">
    <property type="entry name" value="AMINE OXIDASE"/>
    <property type="match status" value="1"/>
</dbReference>
<keyword evidence="13" id="KW-1185">Reference proteome</keyword>
<comment type="cofactor">
    <cofactor evidence="9">
        <name>Cu cation</name>
        <dbReference type="ChEBI" id="CHEBI:23378"/>
    </cofactor>
    <text evidence="9">Contains 1 topaquinone per subunit.</text>
</comment>
<evidence type="ECO:0000313" key="12">
    <source>
        <dbReference type="EMBL" id="PPR04184.1"/>
    </source>
</evidence>
<name>A0A409YNL1_9AGAR</name>
<feature type="domain" description="Copper amine oxidase catalytic" evidence="10">
    <location>
        <begin position="126"/>
        <end position="521"/>
    </location>
</feature>
<dbReference type="AlphaFoldDB" id="A0A409YNL1"/>
<dbReference type="SUPFAM" id="SSF54416">
    <property type="entry name" value="Amine oxidase N-terminal region"/>
    <property type="match status" value="1"/>
</dbReference>
<dbReference type="STRING" id="181874.A0A409YNL1"/>
<comment type="similarity">
    <text evidence="2 9">Belongs to the copper/topaquinone oxidase family.</text>
</comment>
<dbReference type="GO" id="GO:0008131">
    <property type="term" value="F:primary methylamine oxidase activity"/>
    <property type="evidence" value="ECO:0007669"/>
    <property type="project" value="InterPro"/>
</dbReference>
<dbReference type="InterPro" id="IPR000269">
    <property type="entry name" value="Cu_amine_oxidase"/>
</dbReference>
<dbReference type="OrthoDB" id="3341590at2759"/>
<proteinExistence type="inferred from homology"/>
<dbReference type="Gene3D" id="2.70.98.20">
    <property type="entry name" value="Copper amine oxidase, catalytic domain"/>
    <property type="match status" value="1"/>
</dbReference>
<dbReference type="Pfam" id="PF09248">
    <property type="entry name" value="DUF1965"/>
    <property type="match status" value="1"/>
</dbReference>
<protein>
    <recommendedName>
        <fullName evidence="9">Amine oxidase</fullName>
        <ecNumber evidence="9">1.4.3.-</ecNumber>
    </recommendedName>
</protein>
<dbReference type="Proteomes" id="UP000284842">
    <property type="component" value="Unassembled WGS sequence"/>
</dbReference>
<evidence type="ECO:0000256" key="8">
    <source>
        <dbReference type="PIRSR" id="PIRSR600269-51"/>
    </source>
</evidence>
<comment type="cofactor">
    <cofactor evidence="1">
        <name>Cu cation</name>
        <dbReference type="ChEBI" id="CHEBI:23378"/>
    </cofactor>
</comment>
<accession>A0A409YNL1</accession>
<gene>
    <name evidence="12" type="ORF">CVT24_010777</name>
</gene>
<dbReference type="InterPro" id="IPR015328">
    <property type="entry name" value="DUF1965"/>
</dbReference>
<evidence type="ECO:0000256" key="6">
    <source>
        <dbReference type="ARBA" id="ARBA00023008"/>
    </source>
</evidence>